<reference evidence="2 3" key="1">
    <citation type="journal article" date="2018" name="Nat. Ecol. Evol.">
        <title>Pezizomycetes genomes reveal the molecular basis of ectomycorrhizal truffle lifestyle.</title>
        <authorList>
            <person name="Murat C."/>
            <person name="Payen T."/>
            <person name="Noel B."/>
            <person name="Kuo A."/>
            <person name="Morin E."/>
            <person name="Chen J."/>
            <person name="Kohler A."/>
            <person name="Krizsan K."/>
            <person name="Balestrini R."/>
            <person name="Da Silva C."/>
            <person name="Montanini B."/>
            <person name="Hainaut M."/>
            <person name="Levati E."/>
            <person name="Barry K.W."/>
            <person name="Belfiori B."/>
            <person name="Cichocki N."/>
            <person name="Clum A."/>
            <person name="Dockter R.B."/>
            <person name="Fauchery L."/>
            <person name="Guy J."/>
            <person name="Iotti M."/>
            <person name="Le Tacon F."/>
            <person name="Lindquist E.A."/>
            <person name="Lipzen A."/>
            <person name="Malagnac F."/>
            <person name="Mello A."/>
            <person name="Molinier V."/>
            <person name="Miyauchi S."/>
            <person name="Poulain J."/>
            <person name="Riccioni C."/>
            <person name="Rubini A."/>
            <person name="Sitrit Y."/>
            <person name="Splivallo R."/>
            <person name="Traeger S."/>
            <person name="Wang M."/>
            <person name="Zifcakova L."/>
            <person name="Wipf D."/>
            <person name="Zambonelli A."/>
            <person name="Paolocci F."/>
            <person name="Nowrousian M."/>
            <person name="Ottonello S."/>
            <person name="Baldrian P."/>
            <person name="Spatafora J.W."/>
            <person name="Henrissat B."/>
            <person name="Nagy L.G."/>
            <person name="Aury J.M."/>
            <person name="Wincker P."/>
            <person name="Grigoriev I.V."/>
            <person name="Bonfante P."/>
            <person name="Martin F.M."/>
        </authorList>
    </citation>
    <scope>NUCLEOTIDE SEQUENCE [LARGE SCALE GENOMIC DNA]</scope>
    <source>
        <strain evidence="2 3">ATCC MYA-4762</strain>
    </source>
</reference>
<organism evidence="2 3">
    <name type="scientific">Terfezia boudieri ATCC MYA-4762</name>
    <dbReference type="NCBI Taxonomy" id="1051890"/>
    <lineage>
        <taxon>Eukaryota</taxon>
        <taxon>Fungi</taxon>
        <taxon>Dikarya</taxon>
        <taxon>Ascomycota</taxon>
        <taxon>Pezizomycotina</taxon>
        <taxon>Pezizomycetes</taxon>
        <taxon>Pezizales</taxon>
        <taxon>Pezizaceae</taxon>
        <taxon>Terfezia</taxon>
    </lineage>
</organism>
<evidence type="ECO:0000313" key="3">
    <source>
        <dbReference type="Proteomes" id="UP000267821"/>
    </source>
</evidence>
<dbReference type="EMBL" id="ML121535">
    <property type="protein sequence ID" value="RPB26359.1"/>
    <property type="molecule type" value="Genomic_DNA"/>
</dbReference>
<evidence type="ECO:0000256" key="1">
    <source>
        <dbReference type="SAM" id="Phobius"/>
    </source>
</evidence>
<dbReference type="InParanoid" id="A0A3N4LXP5"/>
<feature type="transmembrane region" description="Helical" evidence="1">
    <location>
        <begin position="6"/>
        <end position="22"/>
    </location>
</feature>
<dbReference type="Proteomes" id="UP000267821">
    <property type="component" value="Unassembled WGS sequence"/>
</dbReference>
<keyword evidence="1" id="KW-1133">Transmembrane helix</keyword>
<dbReference type="AlphaFoldDB" id="A0A3N4LXP5"/>
<proteinExistence type="predicted"/>
<name>A0A3N4LXP5_9PEZI</name>
<accession>A0A3N4LXP5</accession>
<keyword evidence="1" id="KW-0472">Membrane</keyword>
<gene>
    <name evidence="2" type="ORF">L211DRAFT_835725</name>
</gene>
<protein>
    <submittedName>
        <fullName evidence="2">Uncharacterized protein</fullName>
    </submittedName>
</protein>
<keyword evidence="1" id="KW-0812">Transmembrane</keyword>
<keyword evidence="3" id="KW-1185">Reference proteome</keyword>
<sequence length="72" mass="8527">MYVLLVLSGWRVLYVLCVLWGWRGKIRKQGQAIYLYILLVAPKYTSHDDGEFRFTQQIQSLKMMLVCTYHKG</sequence>
<evidence type="ECO:0000313" key="2">
    <source>
        <dbReference type="EMBL" id="RPB26359.1"/>
    </source>
</evidence>